<dbReference type="Gene3D" id="3.40.50.300">
    <property type="entry name" value="P-loop containing nucleotide triphosphate hydrolases"/>
    <property type="match status" value="1"/>
</dbReference>
<keyword evidence="2" id="KW-0547">Nucleotide-binding</keyword>
<dbReference type="OrthoDB" id="6500128at2759"/>
<dbReference type="InterPro" id="IPR015854">
    <property type="entry name" value="ABC_transpr_LolD-like"/>
</dbReference>
<dbReference type="Proteomes" id="UP000241769">
    <property type="component" value="Unassembled WGS sequence"/>
</dbReference>
<evidence type="ECO:0000256" key="3">
    <source>
        <dbReference type="ARBA" id="ARBA00022840"/>
    </source>
</evidence>
<dbReference type="EMBL" id="MDYQ01000222">
    <property type="protein sequence ID" value="PRP78455.1"/>
    <property type="molecule type" value="Genomic_DNA"/>
</dbReference>
<sequence>MSKPPDKLKLLRASKEKKAAASTPLSAKPKPSAKSSVTKKIASSKQKTPPSISPQSHNNEKSPGEQYLYYGKGLPNGSPVQTSESYRPTPTSNSHTKPHEVVKNDDEILQMIREARRRAELLKHTADMMNRSPYHPSSSRTSPSDSHREGQSLDVSNVSISDVQPPRMYDLSASLTSINEEEEEREIPEDDHHDSRHDDPLDDSAFSRLDVSQPSRLDTSSFQSEKEDFSTIYSPHISPSSKVQPVGEEFSPIKQDITLDDEKSPERVINEDVEGTEEMEEKEMDVSTDVGELITMLRRDEVNRKRPPLPPAAVLNSQLRVNEELTQSEAEDSYYEEEEMREPEMSVDLTVSDLSDISHLNDRSFLDEKSTELIDHKSTESHREDSVELPREEEVKETKDGSETDEEFLDDEILQGLMRRRSRLREEIEWDVACFPMIVTSSQECLGKQQPAAHLFILSSRKMSVPQIEKTFGEAVVQIRHVSKEYKIEGRTDAVRALDDIDLSDDAAFPAIKRGEFIMLRGPSGGGKTTLLNLLGTIDKPTEGTLELFGTSIDAKSTDSFLANLRLTKIGFVFQTFNLLATMSAFENVELPMTILGKLGKKEQKERAIELLRLVGLQDRMGHLPSELSGGEQQRVTIARALSNDPDLLLLDEPTGDLDTKNTVEIMDLLLDINKKRKTTCIMVTHNPDVECYADRIIYLQDGVLQRQVYNEEQTPLQYEQYIQYLNKLEQN</sequence>
<keyword evidence="7" id="KW-1185">Reference proteome</keyword>
<feature type="compositionally biased region" description="Polar residues" evidence="4">
    <location>
        <begin position="231"/>
        <end position="243"/>
    </location>
</feature>
<comment type="caution">
    <text evidence="6">The sequence shown here is derived from an EMBL/GenBank/DDBJ whole genome shotgun (WGS) entry which is preliminary data.</text>
</comment>
<dbReference type="PROSITE" id="PS50893">
    <property type="entry name" value="ABC_TRANSPORTER_2"/>
    <property type="match status" value="1"/>
</dbReference>
<dbReference type="GO" id="GO:0098796">
    <property type="term" value="C:membrane protein complex"/>
    <property type="evidence" value="ECO:0007669"/>
    <property type="project" value="UniProtKB-ARBA"/>
</dbReference>
<dbReference type="PROSITE" id="PS00211">
    <property type="entry name" value="ABC_TRANSPORTER_1"/>
    <property type="match status" value="1"/>
</dbReference>
<protein>
    <recommendedName>
        <fullName evidence="5">ABC transporter domain-containing protein</fullName>
    </recommendedName>
</protein>
<dbReference type="SMART" id="SM00382">
    <property type="entry name" value="AAA"/>
    <property type="match status" value="1"/>
</dbReference>
<dbReference type="InterPro" id="IPR003593">
    <property type="entry name" value="AAA+_ATPase"/>
</dbReference>
<dbReference type="GO" id="GO:0022857">
    <property type="term" value="F:transmembrane transporter activity"/>
    <property type="evidence" value="ECO:0007669"/>
    <property type="project" value="UniProtKB-ARBA"/>
</dbReference>
<feature type="compositionally biased region" description="Basic and acidic residues" evidence="4">
    <location>
        <begin position="190"/>
        <end position="199"/>
    </location>
</feature>
<reference evidence="6 7" key="1">
    <citation type="journal article" date="2018" name="Genome Biol. Evol.">
        <title>Multiple Roots of Fruiting Body Formation in Amoebozoa.</title>
        <authorList>
            <person name="Hillmann F."/>
            <person name="Forbes G."/>
            <person name="Novohradska S."/>
            <person name="Ferling I."/>
            <person name="Riege K."/>
            <person name="Groth M."/>
            <person name="Westermann M."/>
            <person name="Marz M."/>
            <person name="Spaller T."/>
            <person name="Winckler T."/>
            <person name="Schaap P."/>
            <person name="Glockner G."/>
        </authorList>
    </citation>
    <scope>NUCLEOTIDE SEQUENCE [LARGE SCALE GENOMIC DNA]</scope>
    <source>
        <strain evidence="6 7">Jena</strain>
    </source>
</reference>
<dbReference type="GO" id="GO:0005524">
    <property type="term" value="F:ATP binding"/>
    <property type="evidence" value="ECO:0007669"/>
    <property type="project" value="UniProtKB-KW"/>
</dbReference>
<dbReference type="AlphaFoldDB" id="A0A2P6N3D6"/>
<feature type="domain" description="ABC transporter" evidence="5">
    <location>
        <begin position="477"/>
        <end position="727"/>
    </location>
</feature>
<feature type="region of interest" description="Disordered" evidence="4">
    <location>
        <begin position="1"/>
        <end position="248"/>
    </location>
</feature>
<organism evidence="6 7">
    <name type="scientific">Planoprotostelium fungivorum</name>
    <dbReference type="NCBI Taxonomy" id="1890364"/>
    <lineage>
        <taxon>Eukaryota</taxon>
        <taxon>Amoebozoa</taxon>
        <taxon>Evosea</taxon>
        <taxon>Variosea</taxon>
        <taxon>Cavosteliida</taxon>
        <taxon>Cavosteliaceae</taxon>
        <taxon>Planoprotostelium</taxon>
    </lineage>
</organism>
<keyword evidence="1" id="KW-0813">Transport</keyword>
<feature type="compositionally biased region" description="Polar residues" evidence="4">
    <location>
        <begin position="41"/>
        <end position="57"/>
    </location>
</feature>
<dbReference type="FunFam" id="3.40.50.300:FF:000032">
    <property type="entry name" value="Export ABC transporter ATP-binding protein"/>
    <property type="match status" value="1"/>
</dbReference>
<dbReference type="InterPro" id="IPR017911">
    <property type="entry name" value="MacB-like_ATP-bd"/>
</dbReference>
<dbReference type="STRING" id="1890364.A0A2P6N3D6"/>
<evidence type="ECO:0000256" key="2">
    <source>
        <dbReference type="ARBA" id="ARBA00022741"/>
    </source>
</evidence>
<dbReference type="PANTHER" id="PTHR24220:SF86">
    <property type="entry name" value="ABC TRANSPORTER ABCH.1"/>
    <property type="match status" value="1"/>
</dbReference>
<dbReference type="InParanoid" id="A0A2P6N3D6"/>
<evidence type="ECO:0000313" key="7">
    <source>
        <dbReference type="Proteomes" id="UP000241769"/>
    </source>
</evidence>
<dbReference type="InterPro" id="IPR017871">
    <property type="entry name" value="ABC_transporter-like_CS"/>
</dbReference>
<name>A0A2P6N3D6_9EUKA</name>
<evidence type="ECO:0000313" key="6">
    <source>
        <dbReference type="EMBL" id="PRP78455.1"/>
    </source>
</evidence>
<dbReference type="InterPro" id="IPR027417">
    <property type="entry name" value="P-loop_NTPase"/>
</dbReference>
<feature type="compositionally biased region" description="Polar residues" evidence="4">
    <location>
        <begin position="153"/>
        <end position="162"/>
    </location>
</feature>
<feature type="compositionally biased region" description="Acidic residues" evidence="4">
    <location>
        <begin position="179"/>
        <end position="189"/>
    </location>
</feature>
<gene>
    <name evidence="6" type="ORF">PROFUN_13688</name>
</gene>
<feature type="region of interest" description="Disordered" evidence="4">
    <location>
        <begin position="373"/>
        <end position="405"/>
    </location>
</feature>
<feature type="compositionally biased region" description="Polar residues" evidence="4">
    <location>
        <begin position="210"/>
        <end position="223"/>
    </location>
</feature>
<dbReference type="GO" id="GO:0005886">
    <property type="term" value="C:plasma membrane"/>
    <property type="evidence" value="ECO:0007669"/>
    <property type="project" value="TreeGrafter"/>
</dbReference>
<feature type="compositionally biased region" description="Acidic residues" evidence="4">
    <location>
        <begin position="329"/>
        <end position="341"/>
    </location>
</feature>
<dbReference type="SUPFAM" id="SSF52540">
    <property type="entry name" value="P-loop containing nucleoside triphosphate hydrolases"/>
    <property type="match status" value="1"/>
</dbReference>
<feature type="compositionally biased region" description="Low complexity" evidence="4">
    <location>
        <begin position="20"/>
        <end position="40"/>
    </location>
</feature>
<dbReference type="PANTHER" id="PTHR24220">
    <property type="entry name" value="IMPORT ATP-BINDING PROTEIN"/>
    <property type="match status" value="1"/>
</dbReference>
<evidence type="ECO:0000256" key="1">
    <source>
        <dbReference type="ARBA" id="ARBA00022448"/>
    </source>
</evidence>
<evidence type="ECO:0000259" key="5">
    <source>
        <dbReference type="PROSITE" id="PS50893"/>
    </source>
</evidence>
<proteinExistence type="predicted"/>
<feature type="compositionally biased region" description="Polar residues" evidence="4">
    <location>
        <begin position="78"/>
        <end position="95"/>
    </location>
</feature>
<dbReference type="CDD" id="cd03255">
    <property type="entry name" value="ABC_MJ0796_LolCDE_FtsE"/>
    <property type="match status" value="1"/>
</dbReference>
<feature type="region of interest" description="Disordered" evidence="4">
    <location>
        <begin position="324"/>
        <end position="345"/>
    </location>
</feature>
<feature type="compositionally biased region" description="Basic and acidic residues" evidence="4">
    <location>
        <begin position="113"/>
        <end position="126"/>
    </location>
</feature>
<keyword evidence="3" id="KW-0067">ATP-binding</keyword>
<dbReference type="Pfam" id="PF00005">
    <property type="entry name" value="ABC_tran"/>
    <property type="match status" value="1"/>
</dbReference>
<feature type="compositionally biased region" description="Basic and acidic residues" evidence="4">
    <location>
        <begin position="373"/>
        <end position="402"/>
    </location>
</feature>
<dbReference type="GO" id="GO:0016887">
    <property type="term" value="F:ATP hydrolysis activity"/>
    <property type="evidence" value="ECO:0007669"/>
    <property type="project" value="InterPro"/>
</dbReference>
<feature type="compositionally biased region" description="Basic and acidic residues" evidence="4">
    <location>
        <begin position="97"/>
        <end position="106"/>
    </location>
</feature>
<accession>A0A2P6N3D6</accession>
<dbReference type="InterPro" id="IPR003439">
    <property type="entry name" value="ABC_transporter-like_ATP-bd"/>
</dbReference>
<feature type="compositionally biased region" description="Low complexity" evidence="4">
    <location>
        <begin position="131"/>
        <end position="144"/>
    </location>
</feature>
<evidence type="ECO:0000256" key="4">
    <source>
        <dbReference type="SAM" id="MobiDB-lite"/>
    </source>
</evidence>
<feature type="compositionally biased region" description="Basic and acidic residues" evidence="4">
    <location>
        <begin position="1"/>
        <end position="19"/>
    </location>
</feature>